<evidence type="ECO:0000313" key="2">
    <source>
        <dbReference type="EMBL" id="AEG99054.1"/>
    </source>
</evidence>
<protein>
    <submittedName>
        <fullName evidence="2">Type VI secretion system Vgr family protein</fullName>
    </submittedName>
</protein>
<dbReference type="PATRIC" id="fig|1028307.3.peg.4140"/>
<dbReference type="OrthoDB" id="6710627at2"/>
<organism evidence="2 3">
    <name type="scientific">Klebsiella aerogenes (strain ATCC 13048 / DSM 30053 / CCUG 1429 / JCM 1235 / KCTC 2190 / NBRC 13534 / NCIMB 10102 / NCTC 10006 / CDC 819-56)</name>
    <name type="common">Enterobacter aerogenes</name>
    <dbReference type="NCBI Taxonomy" id="1028307"/>
    <lineage>
        <taxon>Bacteria</taxon>
        <taxon>Pseudomonadati</taxon>
        <taxon>Pseudomonadota</taxon>
        <taxon>Gammaproteobacteria</taxon>
        <taxon>Enterobacterales</taxon>
        <taxon>Enterobacteriaceae</taxon>
        <taxon>Klebsiella/Raoultella group</taxon>
        <taxon>Klebsiella</taxon>
    </lineage>
</organism>
<keyword evidence="3" id="KW-1185">Reference proteome</keyword>
<dbReference type="eggNOG" id="COG3501">
    <property type="taxonomic scope" value="Bacteria"/>
</dbReference>
<dbReference type="KEGG" id="eae:EAE_20745"/>
<evidence type="ECO:0000313" key="3">
    <source>
        <dbReference type="Proteomes" id="UP000008881"/>
    </source>
</evidence>
<dbReference type="Pfam" id="PF05954">
    <property type="entry name" value="Phage_GPD"/>
    <property type="match status" value="1"/>
</dbReference>
<evidence type="ECO:0000256" key="1">
    <source>
        <dbReference type="SAM" id="MobiDB-lite"/>
    </source>
</evidence>
<proteinExistence type="predicted"/>
<dbReference type="EMBL" id="CP002824">
    <property type="protein sequence ID" value="AEG99054.1"/>
    <property type="molecule type" value="Genomic_DNA"/>
</dbReference>
<sequence length="111" mass="12845">MSATQPQEHNLHGWEYEFNLKQSYPKREQINQYRESDLAFIQRLLAEVGIFYYFTLQEEAQSEVVNFADAQRALIFGKTLPVNSPSGMSDSGAESVWGCEAESEQRREDLY</sequence>
<dbReference type="Gene3D" id="3.55.50.10">
    <property type="entry name" value="Baseplate protein-like domains"/>
    <property type="match status" value="1"/>
</dbReference>
<dbReference type="Proteomes" id="UP000008881">
    <property type="component" value="Chromosome"/>
</dbReference>
<dbReference type="AlphaFoldDB" id="A0A0H3G1K3"/>
<gene>
    <name evidence="2" type="ordered locus">EAE_20745</name>
</gene>
<accession>A0A0H3G1K3</accession>
<feature type="region of interest" description="Disordered" evidence="1">
    <location>
        <begin position="84"/>
        <end position="111"/>
    </location>
</feature>
<dbReference type="HOGENOM" id="CLU_2154399_0_0_6"/>
<dbReference type="SUPFAM" id="SSF69279">
    <property type="entry name" value="Phage tail proteins"/>
    <property type="match status" value="1"/>
</dbReference>
<reference evidence="2 3" key="1">
    <citation type="journal article" date="2012" name="J. Bacteriol.">
        <title>Complete genome sequence of Enterobacter aerogenes KCTC 2190.</title>
        <authorList>
            <person name="Shin S.H."/>
            <person name="Kim S."/>
            <person name="Kim J.Y."/>
            <person name="Lee S."/>
            <person name="Um Y."/>
            <person name="Oh M.K."/>
            <person name="Kim Y.R."/>
            <person name="Lee J."/>
            <person name="Yang K.S."/>
        </authorList>
    </citation>
    <scope>NUCLEOTIDE SEQUENCE [LARGE SCALE GENOMIC DNA]</scope>
    <source>
        <strain evidence="2 3">KCTC 2190</strain>
    </source>
</reference>
<name>A0A0H3G1K3_KLEAK</name>